<name>A0ABS9YN44_9ACTN</name>
<evidence type="ECO:0000256" key="1">
    <source>
        <dbReference type="SAM" id="MobiDB-lite"/>
    </source>
</evidence>
<keyword evidence="2" id="KW-0732">Signal</keyword>
<feature type="chain" id="PRO_5045367880" evidence="2">
    <location>
        <begin position="38"/>
        <end position="439"/>
    </location>
</feature>
<dbReference type="Pfam" id="PF12006">
    <property type="entry name" value="DUF3500"/>
    <property type="match status" value="1"/>
</dbReference>
<keyword evidence="4" id="KW-1185">Reference proteome</keyword>
<comment type="caution">
    <text evidence="3">The sequence shown here is derived from an EMBL/GenBank/DDBJ whole genome shotgun (WGS) entry which is preliminary data.</text>
</comment>
<feature type="region of interest" description="Disordered" evidence="1">
    <location>
        <begin position="155"/>
        <end position="217"/>
    </location>
</feature>
<feature type="signal peptide" evidence="2">
    <location>
        <begin position="1"/>
        <end position="37"/>
    </location>
</feature>
<dbReference type="PANTHER" id="PTHR37489">
    <property type="entry name" value="DUF3500 DOMAIN-CONTAINING PROTEIN"/>
    <property type="match status" value="1"/>
</dbReference>
<dbReference type="RefSeq" id="WP_242777383.1">
    <property type="nucleotide sequence ID" value="NZ_JALDAY010000020.1"/>
</dbReference>
<dbReference type="PANTHER" id="PTHR37489:SF1">
    <property type="entry name" value="DUF3500 DOMAIN-CONTAINING PROTEIN"/>
    <property type="match status" value="1"/>
</dbReference>
<feature type="compositionally biased region" description="Low complexity" evidence="1">
    <location>
        <begin position="155"/>
        <end position="209"/>
    </location>
</feature>
<evidence type="ECO:0000313" key="3">
    <source>
        <dbReference type="EMBL" id="MCI3278589.1"/>
    </source>
</evidence>
<sequence>MSKERTRQVRSRRTRRTIAGAATALVLVGGGFAVANASTGTSGTQKTAGTQRPVDKNAKGVAAVVSAANAFLNTLDSDQQSSTLVDFSQANATAWSNLPCAGTCRPGIEFGSLTDDQLAAAEHVLKLALGSGKDTGYEHVLQTLKADDVLASAESTSSASAGPTDAPSASASASASDTASADPSATATDTATASASASDTPTDTPTGAPPSGGTGGGPGGFSYGSGYYYLAFLGTPSKTGTWQLHFGGHHLAVNITYKDGKVEGASPFFTGVEPTSWTADDGTTYSPLAKFRDGLLKLTGSLSTEQLAEAKLSESFGDVLLGPGKDGDFPETKEGIKVSELSPKQKKLVLAAIHPWVADVDDATAQQLMKTYAKELDETYVSYSGSTDLTTQGDYVRIDGPSVWIEFVCQNGVVFQDQVHYHTVYRDHTRDYGNEFSFS</sequence>
<evidence type="ECO:0000256" key="2">
    <source>
        <dbReference type="SAM" id="SignalP"/>
    </source>
</evidence>
<protein>
    <submittedName>
        <fullName evidence="3">DUF3500 domain-containing protein</fullName>
    </submittedName>
</protein>
<organism evidence="3 4">
    <name type="scientific">Streptomyces cylindrosporus</name>
    <dbReference type="NCBI Taxonomy" id="2927583"/>
    <lineage>
        <taxon>Bacteria</taxon>
        <taxon>Bacillati</taxon>
        <taxon>Actinomycetota</taxon>
        <taxon>Actinomycetes</taxon>
        <taxon>Kitasatosporales</taxon>
        <taxon>Streptomycetaceae</taxon>
        <taxon>Streptomyces</taxon>
    </lineage>
</organism>
<reference evidence="3" key="1">
    <citation type="submission" date="2022-03" db="EMBL/GenBank/DDBJ databases">
        <title>Streptomyces 7R015 and 7R016 isolated from Barleria lupulina in Thailand.</title>
        <authorList>
            <person name="Kanchanasin P."/>
            <person name="Phongsopitanun W."/>
            <person name="Tanasupawat S."/>
        </authorList>
    </citation>
    <scope>NUCLEOTIDE SEQUENCE</scope>
    <source>
        <strain evidence="3">7R015</strain>
    </source>
</reference>
<accession>A0ABS9YN44</accession>
<proteinExistence type="predicted"/>
<dbReference type="InterPro" id="IPR021889">
    <property type="entry name" value="DUF3500"/>
</dbReference>
<gene>
    <name evidence="3" type="ORF">MQP27_46745</name>
</gene>
<dbReference type="EMBL" id="JALDAY010000020">
    <property type="protein sequence ID" value="MCI3278589.1"/>
    <property type="molecule type" value="Genomic_DNA"/>
</dbReference>
<dbReference type="Proteomes" id="UP001165269">
    <property type="component" value="Unassembled WGS sequence"/>
</dbReference>
<evidence type="ECO:0000313" key="4">
    <source>
        <dbReference type="Proteomes" id="UP001165269"/>
    </source>
</evidence>